<comment type="caution">
    <text evidence="6">The sequence shown here is derived from an EMBL/GenBank/DDBJ whole genome shotgun (WGS) entry which is preliminary data.</text>
</comment>
<evidence type="ECO:0000256" key="2">
    <source>
        <dbReference type="ARBA" id="ARBA00022630"/>
    </source>
</evidence>
<accession>A0A318TU97</accession>
<proteinExistence type="predicted"/>
<gene>
    <name evidence="6" type="ORF">BJ095_10390</name>
</gene>
<dbReference type="SUPFAM" id="SSF56425">
    <property type="entry name" value="Succinate dehydrogenase/fumarate reductase flavoprotein, catalytic domain"/>
    <property type="match status" value="1"/>
</dbReference>
<keyword evidence="3" id="KW-0274">FAD</keyword>
<evidence type="ECO:0000313" key="7">
    <source>
        <dbReference type="Proteomes" id="UP000247416"/>
    </source>
</evidence>
<reference evidence="6 7" key="1">
    <citation type="submission" date="2018-06" db="EMBL/GenBank/DDBJ databases">
        <title>Genomic Encyclopedia of Archaeal and Bacterial Type Strains, Phase II (KMG-II): from individual species to whole genera.</title>
        <authorList>
            <person name="Goeker M."/>
        </authorList>
    </citation>
    <scope>NUCLEOTIDE SEQUENCE [LARGE SCALE GENOMIC DNA]</scope>
    <source>
        <strain evidence="6 7">KACC 16626</strain>
    </source>
</reference>
<protein>
    <submittedName>
        <fullName evidence="6">Tricarballylate dehydrogenase</fullName>
    </submittedName>
</protein>
<evidence type="ECO:0000256" key="4">
    <source>
        <dbReference type="ARBA" id="ARBA00023002"/>
    </source>
</evidence>
<dbReference type="InterPro" id="IPR036188">
    <property type="entry name" value="FAD/NAD-bd_sf"/>
</dbReference>
<evidence type="ECO:0000259" key="5">
    <source>
        <dbReference type="Pfam" id="PF00890"/>
    </source>
</evidence>
<dbReference type="InterPro" id="IPR050315">
    <property type="entry name" value="FAD-oxidoreductase_2"/>
</dbReference>
<keyword evidence="7" id="KW-1185">Reference proteome</keyword>
<keyword evidence="4" id="KW-0560">Oxidoreductase</keyword>
<feature type="domain" description="FAD-dependent oxidoreductase 2 FAD-binding" evidence="5">
    <location>
        <begin position="8"/>
        <end position="473"/>
    </location>
</feature>
<dbReference type="SUPFAM" id="SSF51905">
    <property type="entry name" value="FAD/NAD(P)-binding domain"/>
    <property type="match status" value="1"/>
</dbReference>
<dbReference type="RefSeq" id="WP_181417956.1">
    <property type="nucleotide sequence ID" value="NZ_CP085009.1"/>
</dbReference>
<evidence type="ECO:0000256" key="3">
    <source>
        <dbReference type="ARBA" id="ARBA00022827"/>
    </source>
</evidence>
<organism evidence="6 7">
    <name type="scientific">Ureibacillus chungkukjangi</name>
    <dbReference type="NCBI Taxonomy" id="1202712"/>
    <lineage>
        <taxon>Bacteria</taxon>
        <taxon>Bacillati</taxon>
        <taxon>Bacillota</taxon>
        <taxon>Bacilli</taxon>
        <taxon>Bacillales</taxon>
        <taxon>Caryophanaceae</taxon>
        <taxon>Ureibacillus</taxon>
    </lineage>
</organism>
<dbReference type="EMBL" id="QJTJ01000003">
    <property type="protein sequence ID" value="PYF07923.1"/>
    <property type="molecule type" value="Genomic_DNA"/>
</dbReference>
<dbReference type="Proteomes" id="UP000247416">
    <property type="component" value="Unassembled WGS sequence"/>
</dbReference>
<dbReference type="Gene3D" id="3.90.700.10">
    <property type="entry name" value="Succinate dehydrogenase/fumarate reductase flavoprotein, catalytic domain"/>
    <property type="match status" value="1"/>
</dbReference>
<name>A0A318TU97_9BACL</name>
<dbReference type="InterPro" id="IPR003953">
    <property type="entry name" value="FAD-dep_OxRdtase_2_FAD-bd"/>
</dbReference>
<dbReference type="Pfam" id="PF00890">
    <property type="entry name" value="FAD_binding_2"/>
    <property type="match status" value="1"/>
</dbReference>
<dbReference type="InterPro" id="IPR027477">
    <property type="entry name" value="Succ_DH/fumarate_Rdtase_cat_sf"/>
</dbReference>
<evidence type="ECO:0000313" key="6">
    <source>
        <dbReference type="EMBL" id="PYF07923.1"/>
    </source>
</evidence>
<dbReference type="AlphaFoldDB" id="A0A318TU97"/>
<dbReference type="PANTHER" id="PTHR43400">
    <property type="entry name" value="FUMARATE REDUCTASE"/>
    <property type="match status" value="1"/>
</dbReference>
<evidence type="ECO:0000256" key="1">
    <source>
        <dbReference type="ARBA" id="ARBA00001974"/>
    </source>
</evidence>
<sequence>MSKIYSYDVVVVGAGNAALCAAISAKENGASVLVLEKGPEQKSGGNSYFTDGAIRFAYNELKDIRRIMPALADEEADLLVMPEYSTSDYYNDLMRVTDGQSQPDLANQLVLKSYETIVWMREHGVEFELNYDNQSFKQDGKIHFWGGLPVKTKEKGIGLMKQLFARAKELGIDVWYESQATKLETKNNQITGVIVSQQDAETLVNTKSIVLACGSFEANKELRSKYMGSEWEAAIVRGTEYNTGDGIKMALEIGAQKFGEWDGCHSIGTDYNAPKVGDFKKPGDIFKKHSYPLGIMLNKDGSRFVDEGADFRNYTYAKYGREILKQPDHVAFQIFDAQVRPLLRKEYNLEEATFYQADTLEGLVEQLPVNKEQFLQTIQDYNNAVQDGDYNPSVKDAKGTEGITPPKTNWAMKIEKGPYYAFPVTCGITFAFGGLHVNPNGEVLNAAEEPIKGLFAAGEMVGGIFYKNYPGGSGLMSGAVFGKVSGSQAAKYADAHENATIN</sequence>
<dbReference type="NCBIfam" id="NF006130">
    <property type="entry name" value="PRK08274.1"/>
    <property type="match status" value="1"/>
</dbReference>
<dbReference type="GO" id="GO:0033765">
    <property type="term" value="F:steroid dehydrogenase activity, acting on the CH-CH group of donors"/>
    <property type="evidence" value="ECO:0007669"/>
    <property type="project" value="UniProtKB-ARBA"/>
</dbReference>
<comment type="cofactor">
    <cofactor evidence="1">
        <name>FAD</name>
        <dbReference type="ChEBI" id="CHEBI:57692"/>
    </cofactor>
</comment>
<dbReference type="PANTHER" id="PTHR43400:SF7">
    <property type="entry name" value="FAD-DEPENDENT OXIDOREDUCTASE 2 FAD BINDING DOMAIN-CONTAINING PROTEIN"/>
    <property type="match status" value="1"/>
</dbReference>
<keyword evidence="2" id="KW-0285">Flavoprotein</keyword>
<dbReference type="Gene3D" id="3.50.50.60">
    <property type="entry name" value="FAD/NAD(P)-binding domain"/>
    <property type="match status" value="1"/>
</dbReference>